<keyword evidence="2" id="KW-0378">Hydrolase</keyword>
<proteinExistence type="predicted"/>
<dbReference type="SUPFAM" id="SSF53474">
    <property type="entry name" value="alpha/beta-Hydrolases"/>
    <property type="match status" value="1"/>
</dbReference>
<dbReference type="Pfam" id="PF01738">
    <property type="entry name" value="DLH"/>
    <property type="match status" value="1"/>
</dbReference>
<dbReference type="RefSeq" id="WP_192752955.1">
    <property type="nucleotide sequence ID" value="NZ_BAABJL010000214.1"/>
</dbReference>
<dbReference type="EMBL" id="JADBEM010000001">
    <property type="protein sequence ID" value="MBE1609370.1"/>
    <property type="molecule type" value="Genomic_DNA"/>
</dbReference>
<dbReference type="Gene3D" id="3.40.50.1820">
    <property type="entry name" value="alpha/beta hydrolase"/>
    <property type="match status" value="1"/>
</dbReference>
<dbReference type="InterPro" id="IPR002925">
    <property type="entry name" value="Dienelactn_hydro"/>
</dbReference>
<organism evidence="2 3">
    <name type="scientific">Actinopolymorpha pittospori</name>
    <dbReference type="NCBI Taxonomy" id="648752"/>
    <lineage>
        <taxon>Bacteria</taxon>
        <taxon>Bacillati</taxon>
        <taxon>Actinomycetota</taxon>
        <taxon>Actinomycetes</taxon>
        <taxon>Propionibacteriales</taxon>
        <taxon>Actinopolymorphaceae</taxon>
        <taxon>Actinopolymorpha</taxon>
    </lineage>
</organism>
<name>A0A927N6G2_9ACTN</name>
<protein>
    <submittedName>
        <fullName evidence="2">Dienelactone hydrolase</fullName>
    </submittedName>
</protein>
<reference evidence="2" key="1">
    <citation type="submission" date="2020-10" db="EMBL/GenBank/DDBJ databases">
        <title>Sequencing the genomes of 1000 actinobacteria strains.</title>
        <authorList>
            <person name="Klenk H.-P."/>
        </authorList>
    </citation>
    <scope>NUCLEOTIDE SEQUENCE</scope>
    <source>
        <strain evidence="2">DSM 45354</strain>
    </source>
</reference>
<evidence type="ECO:0000313" key="3">
    <source>
        <dbReference type="Proteomes" id="UP000638648"/>
    </source>
</evidence>
<dbReference type="GO" id="GO:0016787">
    <property type="term" value="F:hydrolase activity"/>
    <property type="evidence" value="ECO:0007669"/>
    <property type="project" value="UniProtKB-KW"/>
</dbReference>
<dbReference type="InterPro" id="IPR029058">
    <property type="entry name" value="AB_hydrolase_fold"/>
</dbReference>
<dbReference type="Proteomes" id="UP000638648">
    <property type="component" value="Unassembled WGS sequence"/>
</dbReference>
<feature type="domain" description="Dienelactone hydrolase" evidence="1">
    <location>
        <begin position="27"/>
        <end position="199"/>
    </location>
</feature>
<dbReference type="AlphaFoldDB" id="A0A927N6G2"/>
<gene>
    <name evidence="2" type="ORF">HEB94_006218</name>
</gene>
<sequence>MSIPVTIDAGAEPERVRLNGDLDVPDSAYGVVLFAHGSGSSRHSPRNRNVAKSLQENGLATLLLDLLTEEEESVDRRTAEMRFDIGLLSTRLIDAVDRLGGWESTRDLPVGIFGASTGAASALVAAAERPAAVRAVVSRGGRADLANAALRRVHAPTLLIVGGQDQHVLTLNENAAEKILAPHRIEVVAGATHLFEEPGALDRVSELAGGWFDRYLRPPPGQGQE</sequence>
<evidence type="ECO:0000313" key="2">
    <source>
        <dbReference type="EMBL" id="MBE1609370.1"/>
    </source>
</evidence>
<evidence type="ECO:0000259" key="1">
    <source>
        <dbReference type="Pfam" id="PF01738"/>
    </source>
</evidence>
<keyword evidence="3" id="KW-1185">Reference proteome</keyword>
<comment type="caution">
    <text evidence="2">The sequence shown here is derived from an EMBL/GenBank/DDBJ whole genome shotgun (WGS) entry which is preliminary data.</text>
</comment>
<accession>A0A927N6G2</accession>